<dbReference type="RefSeq" id="WP_279250463.1">
    <property type="nucleotide sequence ID" value="NZ_SHNO01000001.1"/>
</dbReference>
<proteinExistence type="predicted"/>
<dbReference type="SMART" id="SM01034">
    <property type="entry name" value="BLUF"/>
    <property type="match status" value="1"/>
</dbReference>
<dbReference type="InterPro" id="IPR007024">
    <property type="entry name" value="BLUF_domain"/>
</dbReference>
<dbReference type="Proteomes" id="UP001143304">
    <property type="component" value="Unassembled WGS sequence"/>
</dbReference>
<dbReference type="EMBL" id="SHNO01000001">
    <property type="protein sequence ID" value="MCX2978772.1"/>
    <property type="molecule type" value="Genomic_DNA"/>
</dbReference>
<evidence type="ECO:0000313" key="2">
    <source>
        <dbReference type="EMBL" id="MCX2978772.1"/>
    </source>
</evidence>
<dbReference type="Gene3D" id="3.30.70.100">
    <property type="match status" value="1"/>
</dbReference>
<dbReference type="InterPro" id="IPR036046">
    <property type="entry name" value="Acylphosphatase-like_dom_sf"/>
</dbReference>
<dbReference type="SUPFAM" id="SSF54975">
    <property type="entry name" value="Acylphosphatase/BLUF domain-like"/>
    <property type="match status" value="1"/>
</dbReference>
<dbReference type="Pfam" id="PF04940">
    <property type="entry name" value="BLUF"/>
    <property type="match status" value="1"/>
</dbReference>
<name>A0ABT3T942_9GAMM</name>
<feature type="domain" description="BLUF" evidence="1">
    <location>
        <begin position="1"/>
        <end position="92"/>
    </location>
</feature>
<keyword evidence="3" id="KW-1185">Reference proteome</keyword>
<reference evidence="2" key="1">
    <citation type="submission" date="2019-02" db="EMBL/GenBank/DDBJ databases">
        <authorList>
            <person name="Li S.-H."/>
        </authorList>
    </citation>
    <scope>NUCLEOTIDE SEQUENCE</scope>
    <source>
        <strain evidence="2">IMCC11814</strain>
    </source>
</reference>
<evidence type="ECO:0000313" key="3">
    <source>
        <dbReference type="Proteomes" id="UP001143304"/>
    </source>
</evidence>
<evidence type="ECO:0000259" key="1">
    <source>
        <dbReference type="PROSITE" id="PS50925"/>
    </source>
</evidence>
<gene>
    <name evidence="2" type="ORF">EYC82_15500</name>
</gene>
<protein>
    <submittedName>
        <fullName evidence="2">BLUF domain-containing protein</fullName>
    </submittedName>
</protein>
<sequence length="145" mass="16571">MYRVIYKSRSAQPLNWDIVHDITDKSQSNNGTCGVTGVLLASRSHFLQALEGNFESVNNVFRRIAKDERHCDLSIISFSVIDARLFGGWGMRGIGAFDFNKTIESELKNKYGEEEKGIRFPLEEWQALAMINDIKMIRGLPSWKK</sequence>
<organism evidence="2 3">
    <name type="scientific">Candidatus Marimicrobium litorale</name>
    <dbReference type="NCBI Taxonomy" id="2518991"/>
    <lineage>
        <taxon>Bacteria</taxon>
        <taxon>Pseudomonadati</taxon>
        <taxon>Pseudomonadota</taxon>
        <taxon>Gammaproteobacteria</taxon>
        <taxon>Cellvibrionales</taxon>
        <taxon>Halieaceae</taxon>
        <taxon>Marimicrobium</taxon>
    </lineage>
</organism>
<comment type="caution">
    <text evidence="2">The sequence shown here is derived from an EMBL/GenBank/DDBJ whole genome shotgun (WGS) entry which is preliminary data.</text>
</comment>
<accession>A0ABT3T942</accession>
<dbReference type="PROSITE" id="PS50925">
    <property type="entry name" value="BLUF"/>
    <property type="match status" value="1"/>
</dbReference>